<dbReference type="InterPro" id="IPR011545">
    <property type="entry name" value="DEAD/DEAH_box_helicase_dom"/>
</dbReference>
<dbReference type="PROSITE" id="PS51194">
    <property type="entry name" value="HELICASE_CTER"/>
    <property type="match status" value="1"/>
</dbReference>
<evidence type="ECO:0000313" key="8">
    <source>
        <dbReference type="Proteomes" id="UP001174909"/>
    </source>
</evidence>
<dbReference type="SMART" id="SM00487">
    <property type="entry name" value="DEXDc"/>
    <property type="match status" value="1"/>
</dbReference>
<feature type="compositionally biased region" description="Basic and acidic residues" evidence="3">
    <location>
        <begin position="1396"/>
        <end position="1413"/>
    </location>
</feature>
<dbReference type="PANTHER" id="PTHR18934:SF145">
    <property type="entry name" value="ATP-DEPENDENT RNA HELICASE DHX57-RELATED"/>
    <property type="match status" value="1"/>
</dbReference>
<keyword evidence="1" id="KW-0547">Nucleotide-binding</keyword>
<feature type="chain" id="PRO_5041284255" evidence="4">
    <location>
        <begin position="30"/>
        <end position="2201"/>
    </location>
</feature>
<keyword evidence="7" id="KW-0378">Hydrolase</keyword>
<organism evidence="7 8">
    <name type="scientific">Geodia barretti</name>
    <name type="common">Barrett's horny sponge</name>
    <dbReference type="NCBI Taxonomy" id="519541"/>
    <lineage>
        <taxon>Eukaryota</taxon>
        <taxon>Metazoa</taxon>
        <taxon>Porifera</taxon>
        <taxon>Demospongiae</taxon>
        <taxon>Heteroscleromorpha</taxon>
        <taxon>Tetractinellida</taxon>
        <taxon>Astrophorina</taxon>
        <taxon>Geodiidae</taxon>
        <taxon>Geodia</taxon>
    </lineage>
</organism>
<dbReference type="SMART" id="SM00490">
    <property type="entry name" value="HELICc"/>
    <property type="match status" value="1"/>
</dbReference>
<feature type="compositionally biased region" description="Basic and acidic residues" evidence="3">
    <location>
        <begin position="1819"/>
        <end position="1841"/>
    </location>
</feature>
<dbReference type="SUPFAM" id="SSF52540">
    <property type="entry name" value="P-loop containing nucleoside triphosphate hydrolases"/>
    <property type="match status" value="1"/>
</dbReference>
<dbReference type="Pfam" id="PF00271">
    <property type="entry name" value="Helicase_C"/>
    <property type="match status" value="1"/>
</dbReference>
<evidence type="ECO:0000256" key="1">
    <source>
        <dbReference type="ARBA" id="ARBA00022741"/>
    </source>
</evidence>
<dbReference type="InterPro" id="IPR027417">
    <property type="entry name" value="P-loop_NTPase"/>
</dbReference>
<feature type="compositionally biased region" description="Basic and acidic residues" evidence="3">
    <location>
        <begin position="190"/>
        <end position="199"/>
    </location>
</feature>
<dbReference type="CDD" id="cd17917">
    <property type="entry name" value="DEXHc_RHA-like"/>
    <property type="match status" value="1"/>
</dbReference>
<protein>
    <submittedName>
        <fullName evidence="7">Probable ATP-dependent RNA helicase spindle-E</fullName>
    </submittedName>
</protein>
<keyword evidence="7" id="KW-0347">Helicase</keyword>
<dbReference type="Gene3D" id="3.40.50.300">
    <property type="entry name" value="P-loop containing nucleotide triphosphate hydrolases"/>
    <property type="match status" value="2"/>
</dbReference>
<proteinExistence type="predicted"/>
<evidence type="ECO:0000256" key="2">
    <source>
        <dbReference type="ARBA" id="ARBA00022840"/>
    </source>
</evidence>
<feature type="region of interest" description="Disordered" evidence="3">
    <location>
        <begin position="182"/>
        <end position="220"/>
    </location>
</feature>
<feature type="region of interest" description="Disordered" evidence="3">
    <location>
        <begin position="1376"/>
        <end position="1419"/>
    </location>
</feature>
<gene>
    <name evidence="7" type="ORF">GBAR_LOCUS29090</name>
</gene>
<dbReference type="PANTHER" id="PTHR18934">
    <property type="entry name" value="ATP-DEPENDENT RNA HELICASE"/>
    <property type="match status" value="1"/>
</dbReference>
<feature type="region of interest" description="Disordered" evidence="3">
    <location>
        <begin position="1976"/>
        <end position="2038"/>
    </location>
</feature>
<feature type="region of interest" description="Disordered" evidence="3">
    <location>
        <begin position="1608"/>
        <end position="1651"/>
    </location>
</feature>
<feature type="compositionally biased region" description="Acidic residues" evidence="3">
    <location>
        <begin position="201"/>
        <end position="212"/>
    </location>
</feature>
<keyword evidence="2" id="KW-0067">ATP-binding</keyword>
<evidence type="ECO:0000256" key="4">
    <source>
        <dbReference type="SAM" id="SignalP"/>
    </source>
</evidence>
<dbReference type="Proteomes" id="UP001174909">
    <property type="component" value="Unassembled WGS sequence"/>
</dbReference>
<keyword evidence="8" id="KW-1185">Reference proteome</keyword>
<feature type="compositionally biased region" description="Polar residues" evidence="3">
    <location>
        <begin position="1882"/>
        <end position="1909"/>
    </location>
</feature>
<name>A0AA35XIV2_GEOBA</name>
<feature type="domain" description="Helicase C-terminal" evidence="6">
    <location>
        <begin position="462"/>
        <end position="635"/>
    </location>
</feature>
<evidence type="ECO:0000259" key="5">
    <source>
        <dbReference type="PROSITE" id="PS51192"/>
    </source>
</evidence>
<feature type="compositionally biased region" description="Low complexity" evidence="3">
    <location>
        <begin position="1860"/>
        <end position="1881"/>
    </location>
</feature>
<dbReference type="GO" id="GO:0004386">
    <property type="term" value="F:helicase activity"/>
    <property type="evidence" value="ECO:0007669"/>
    <property type="project" value="UniProtKB-KW"/>
</dbReference>
<dbReference type="GO" id="GO:0003723">
    <property type="term" value="F:RNA binding"/>
    <property type="evidence" value="ECO:0007669"/>
    <property type="project" value="TreeGrafter"/>
</dbReference>
<feature type="region of interest" description="Disordered" evidence="3">
    <location>
        <begin position="1513"/>
        <end position="1594"/>
    </location>
</feature>
<dbReference type="EMBL" id="CASHTH010004075">
    <property type="protein sequence ID" value="CAI8053185.1"/>
    <property type="molecule type" value="Genomic_DNA"/>
</dbReference>
<feature type="compositionally biased region" description="Polar residues" evidence="3">
    <location>
        <begin position="1976"/>
        <end position="1992"/>
    </location>
</feature>
<dbReference type="Gene3D" id="1.20.120.1080">
    <property type="match status" value="1"/>
</dbReference>
<keyword evidence="4" id="KW-0732">Signal</keyword>
<evidence type="ECO:0000259" key="6">
    <source>
        <dbReference type="PROSITE" id="PS51194"/>
    </source>
</evidence>
<feature type="domain" description="Helicase ATP-binding" evidence="5">
    <location>
        <begin position="233"/>
        <end position="395"/>
    </location>
</feature>
<dbReference type="GO" id="GO:0005524">
    <property type="term" value="F:ATP binding"/>
    <property type="evidence" value="ECO:0007669"/>
    <property type="project" value="UniProtKB-KW"/>
</dbReference>
<feature type="compositionally biased region" description="Polar residues" evidence="3">
    <location>
        <begin position="1325"/>
        <end position="1336"/>
    </location>
</feature>
<evidence type="ECO:0000256" key="3">
    <source>
        <dbReference type="SAM" id="MobiDB-lite"/>
    </source>
</evidence>
<comment type="caution">
    <text evidence="7">The sequence shown here is derived from an EMBL/GenBank/DDBJ whole genome shotgun (WGS) entry which is preliminary data.</text>
</comment>
<dbReference type="PROSITE" id="PS51192">
    <property type="entry name" value="HELICASE_ATP_BIND_1"/>
    <property type="match status" value="1"/>
</dbReference>
<dbReference type="InterPro" id="IPR001650">
    <property type="entry name" value="Helicase_C-like"/>
</dbReference>
<feature type="compositionally biased region" description="Basic and acidic residues" evidence="3">
    <location>
        <begin position="2029"/>
        <end position="2038"/>
    </location>
</feature>
<feature type="region of interest" description="Disordered" evidence="3">
    <location>
        <begin position="1311"/>
        <end position="1336"/>
    </location>
</feature>
<feature type="region of interest" description="Disordered" evidence="3">
    <location>
        <begin position="1746"/>
        <end position="1914"/>
    </location>
</feature>
<dbReference type="Pfam" id="PF00270">
    <property type="entry name" value="DEAD"/>
    <property type="match status" value="1"/>
</dbReference>
<sequence length="2201" mass="245561">MECPKLHKLALVCCSLRLLALLNQSASLAISSEEMDALLVSCLTCATEGKVLPHIVHVLPSMKAVTIAEWFCIVIDSVYQLSAIVGSAEAFPEPRNVFYPMVYLPYHLALEPHTNLNTRQTTDIKSVKAAMDFALSLSSVHQFKLSVFDADVPQTLPDLITRCNAALEEVLENTEKLLPRTMTAPLSELLRPRERKSESESSSDEDDEEQEDKSERVWDREELPIMEHRERILELIGSHQVVCIEGETGCGKSSQVPQFILQRFPVSKVLVSQPNSLAAKKLAERVQEEMHLPSTVVTHCDDLHTEEGSARLIYGTNRFLLQALLNIQNEEEAWSYTHIVLDEVHDRTTDIDFGMFLAQQLAARVPDLKIVLMSATLQGKLFVEYFRLALGADRVCDPYFVGIRRFPVHVVFIDELSELLSRRRDAVQAGAMADLARLQTKLEGNSAILAHMAEVSPYAQEVCINLILAVPKPGDTVLVFLPGLADIIDLQSSLSRKLRQLKVKDRFRIFVLHVQVPTEDEREVFDRPQSGQANIIISTTIAESSITIPHLTLVINFAIRRYMIYDPKTHISKLTRQWCSKSSCTQRAGRVGRVSPGTAIHLITREDHKKLAGFNLSEIVFSPLAKTVLKAKQLIARGCGVSLPSELLGTLIEPPSLLQFQSALHDLVDIGAILHDPQQHSSISEDAETTLLGEFCVGVPLDLHLCRLVLLGILFGCPNDAVVLAAGLSMYQDIFTMPTRMIMDNMKQFCESLSRSTFSRLSLDAGCYSKPIMIRNMFIEWLRFADSHWVGNRREMATHFSFKFSVRVTRLLHFETSVADIARAVAKWVPPGTRSRLELETLSCVDRRRVAAPIQCSNTYFTTKESTESSVPSISLRPNTRSYVPHHLRNMARHRHQRALRQLHFCDNYHLLKMLITAASPGEILLGERHCDSSHPDLKTFARRCVSMAKEEDFKPSHTLSMDLSDTASLDLWAEQLRETNETTIRELYSSLPPKFRFPVRVRLDKDTNAAVVDFSEVVEASHTIARIAHNSGYTPGSTPVNESTVQLSELSPELHVLWRLGEYRDMWEVDEVNAVFPIVSHPNKLLWHVMDKSRRHVDTALLNFRNPTALMCLFKEPAYPYLAVASRSFTSDSQVTMAPDMTVLPPPPHSLATVLSFQPPTSVTELLIDRREGKVRGMRLNHNDIPCKDIDRYLSVETLRAINRFRLSLSNALSSSLKDRRIQQAVLESSELHQSLAALLTLSPPHTSTSDETAPLLTQLAETEVHSGEQTNPVNLVWERVTPGQLAGSAAEAEEGGVYYPALRCSLVGSQPYSESPSHRDQETTATLSPPVQYQESLSTKLLLERFDRVEDLSDDDGEVGDDSKFSETDWRKNRAVKEEAESSDCEETESTTPAEKDSKMDGAHAEPKSSAEEVPTQNISFPSLVAAKLEQEIVRHLQRNNKMEFLSELRVQRRIKHMCSLIRTTLNIPFFLQRPNVFQVREVEEGVEGADAATEGHEYLIVLDRSKWREVDSDEEEPVLPPSMRIISRAKRATGNRPPPPLPTVTEGTQTEAVSRPSSASERGPEKEAKSSPSKPLTATRALKLSDSKATSTPLAACAVEDKKTELATKKPEPAKKTESARKTDSSKASGTARAESSDQTKTSSVESAKKTVTVVTKKRTPVVGSDEHLAIFIFDYIKKRGGEVKLAMLRKETLRDYYDRYPNQRWGGYRYLRKAFLLQYSEYFHVYEDGDKILHVRIVEEKKSGVESKSSSSNSPPALEKKSTKQASAKGSTGPAKKAAESQVSAQKASKGASSLEAKSGTEKGKAPVSFTGKQAKNEEGNGGRDKAGKVAGKEGGKPETQVFFVHVPGSSRRSQEPVTVAEVEAEAVSSSIEPSPSHGLSQFRSTTPTRDQSPLSDTSQSQPSLGQAMGAVGPDIVLPAVVPAAMAAITFTTTGTAPPTIQHPAMVPLAHPHPHPLKYQVMRVMGGVASLGPQTQSTGGPAVQTTPTLRLPGSTPPPLPVQPEDEEVEEEWHSSEESWLSEEEFQSRQQHEQHSSPSHLAQYLYNYLSTQSFTFGCPIAELDVQFKSYYRKQFGSRLKVTRITADFVKTRPDLFKVQDELLLKLRDGVDQKEANSFKGRPYTPEHINDYYSRYLGKEGVIVTMTEAQDVFERVYKKEHKMPANPLIWFLSDTFFKRSSHQFALYNDIVVFPVRGKH</sequence>
<dbReference type="InterPro" id="IPR014001">
    <property type="entry name" value="Helicase_ATP-bd"/>
</dbReference>
<dbReference type="CDD" id="cd18791">
    <property type="entry name" value="SF2_C_RHA"/>
    <property type="match status" value="1"/>
</dbReference>
<feature type="signal peptide" evidence="4">
    <location>
        <begin position="1"/>
        <end position="29"/>
    </location>
</feature>
<feature type="compositionally biased region" description="Basic and acidic residues" evidence="3">
    <location>
        <begin position="1608"/>
        <end position="1628"/>
    </location>
</feature>
<evidence type="ECO:0000313" key="7">
    <source>
        <dbReference type="EMBL" id="CAI8053185.1"/>
    </source>
</evidence>
<reference evidence="7" key="1">
    <citation type="submission" date="2023-03" db="EMBL/GenBank/DDBJ databases">
        <authorList>
            <person name="Steffen K."/>
            <person name="Cardenas P."/>
        </authorList>
    </citation>
    <scope>NUCLEOTIDE SEQUENCE</scope>
</reference>
<accession>A0AA35XIV2</accession>
<feature type="compositionally biased region" description="Polar residues" evidence="3">
    <location>
        <begin position="1548"/>
        <end position="1563"/>
    </location>
</feature>